<keyword evidence="1 4" id="KW-0349">Heme</keyword>
<proteinExistence type="predicted"/>
<keyword evidence="5" id="KW-0732">Signal</keyword>
<evidence type="ECO:0000313" key="7">
    <source>
        <dbReference type="EMBL" id="PRY26229.1"/>
    </source>
</evidence>
<dbReference type="InterPro" id="IPR036909">
    <property type="entry name" value="Cyt_c-like_dom_sf"/>
</dbReference>
<dbReference type="Gene3D" id="1.10.760.10">
    <property type="entry name" value="Cytochrome c-like domain"/>
    <property type="match status" value="2"/>
</dbReference>
<evidence type="ECO:0000313" key="8">
    <source>
        <dbReference type="Proteomes" id="UP000239480"/>
    </source>
</evidence>
<protein>
    <submittedName>
        <fullName evidence="7">Mono/diheme cytochrome c family protein</fullName>
    </submittedName>
</protein>
<dbReference type="InterPro" id="IPR009056">
    <property type="entry name" value="Cyt_c-like_dom"/>
</dbReference>
<evidence type="ECO:0000256" key="5">
    <source>
        <dbReference type="SAM" id="SignalP"/>
    </source>
</evidence>
<dbReference type="PANTHER" id="PTHR35008">
    <property type="entry name" value="BLL4482 PROTEIN-RELATED"/>
    <property type="match status" value="1"/>
</dbReference>
<feature type="domain" description="Cytochrome c" evidence="6">
    <location>
        <begin position="35"/>
        <end position="143"/>
    </location>
</feature>
<dbReference type="EMBL" id="PVTD01000001">
    <property type="protein sequence ID" value="PRY26229.1"/>
    <property type="molecule type" value="Genomic_DNA"/>
</dbReference>
<organism evidence="7 8">
    <name type="scientific">Aliiruegeria haliotis</name>
    <dbReference type="NCBI Taxonomy" id="1280846"/>
    <lineage>
        <taxon>Bacteria</taxon>
        <taxon>Pseudomonadati</taxon>
        <taxon>Pseudomonadota</taxon>
        <taxon>Alphaproteobacteria</taxon>
        <taxon>Rhodobacterales</taxon>
        <taxon>Roseobacteraceae</taxon>
        <taxon>Aliiruegeria</taxon>
    </lineage>
</organism>
<dbReference type="PROSITE" id="PS51257">
    <property type="entry name" value="PROKAR_LIPOPROTEIN"/>
    <property type="match status" value="1"/>
</dbReference>
<name>A0A2T0RYG9_9RHOB</name>
<feature type="domain" description="Cytochrome c" evidence="6">
    <location>
        <begin position="185"/>
        <end position="291"/>
    </location>
</feature>
<evidence type="ECO:0000256" key="4">
    <source>
        <dbReference type="PROSITE-ProRule" id="PRU00433"/>
    </source>
</evidence>
<sequence>MRNIGKLAALCLLVLAGCAGQETPATSAGGALAEVSRANGEAIFWAGGCASCHAGAGRVSSKTPELGGGEPIRSDFGTFRGPNISPDPEAGIGGWSLAQFDRALRSGIAPDGHAYYPAFPYDSFVRLRDQDVADLFAFLKSLPVVPGEVAGNAPVFPVSLPVAAEGWRRMYLRPGPAVTLADAGAEVARGQYLAEGPGHCGTCHTPRTPLGGARLSRWLGGAELLDGSGTAPNLTPHEDGLGVRSIEEIVEALHPLDPELNYSGMNAARVNLTHLPESDLRAIAAYLKALPAVASAE</sequence>
<dbReference type="Proteomes" id="UP000239480">
    <property type="component" value="Unassembled WGS sequence"/>
</dbReference>
<keyword evidence="8" id="KW-1185">Reference proteome</keyword>
<feature type="signal peptide" evidence="5">
    <location>
        <begin position="1"/>
        <end position="21"/>
    </location>
</feature>
<dbReference type="RefSeq" id="WP_106203023.1">
    <property type="nucleotide sequence ID" value="NZ_PVTD01000001.1"/>
</dbReference>
<dbReference type="GO" id="GO:0046872">
    <property type="term" value="F:metal ion binding"/>
    <property type="evidence" value="ECO:0007669"/>
    <property type="project" value="UniProtKB-KW"/>
</dbReference>
<dbReference type="PANTHER" id="PTHR35008:SF8">
    <property type="entry name" value="ALCOHOL DEHYDROGENASE CYTOCHROME C SUBUNIT"/>
    <property type="match status" value="1"/>
</dbReference>
<dbReference type="InterPro" id="IPR051459">
    <property type="entry name" value="Cytochrome_c-type_DH"/>
</dbReference>
<keyword evidence="2 4" id="KW-0479">Metal-binding</keyword>
<dbReference type="OrthoDB" id="9811281at2"/>
<evidence type="ECO:0000256" key="2">
    <source>
        <dbReference type="ARBA" id="ARBA00022723"/>
    </source>
</evidence>
<comment type="caution">
    <text evidence="7">The sequence shown here is derived from an EMBL/GenBank/DDBJ whole genome shotgun (WGS) entry which is preliminary data.</text>
</comment>
<dbReference type="GO" id="GO:0020037">
    <property type="term" value="F:heme binding"/>
    <property type="evidence" value="ECO:0007669"/>
    <property type="project" value="InterPro"/>
</dbReference>
<evidence type="ECO:0000256" key="1">
    <source>
        <dbReference type="ARBA" id="ARBA00022617"/>
    </source>
</evidence>
<dbReference type="PROSITE" id="PS51007">
    <property type="entry name" value="CYTC"/>
    <property type="match status" value="2"/>
</dbReference>
<dbReference type="Pfam" id="PF00034">
    <property type="entry name" value="Cytochrom_C"/>
    <property type="match status" value="1"/>
</dbReference>
<feature type="chain" id="PRO_5015606616" evidence="5">
    <location>
        <begin position="22"/>
        <end position="297"/>
    </location>
</feature>
<evidence type="ECO:0000256" key="3">
    <source>
        <dbReference type="ARBA" id="ARBA00023004"/>
    </source>
</evidence>
<keyword evidence="3 4" id="KW-0408">Iron</keyword>
<reference evidence="7 8" key="1">
    <citation type="submission" date="2018-03" db="EMBL/GenBank/DDBJ databases">
        <title>Genomic Encyclopedia of Archaeal and Bacterial Type Strains, Phase II (KMG-II): from individual species to whole genera.</title>
        <authorList>
            <person name="Goeker M."/>
        </authorList>
    </citation>
    <scope>NUCLEOTIDE SEQUENCE [LARGE SCALE GENOMIC DNA]</scope>
    <source>
        <strain evidence="7 8">DSM 29328</strain>
    </source>
</reference>
<dbReference type="GO" id="GO:0009055">
    <property type="term" value="F:electron transfer activity"/>
    <property type="evidence" value="ECO:0007669"/>
    <property type="project" value="InterPro"/>
</dbReference>
<dbReference type="AlphaFoldDB" id="A0A2T0RYG9"/>
<evidence type="ECO:0000259" key="6">
    <source>
        <dbReference type="PROSITE" id="PS51007"/>
    </source>
</evidence>
<accession>A0A2T0RYG9</accession>
<gene>
    <name evidence="7" type="ORF">CLV78_101324</name>
</gene>
<dbReference type="SUPFAM" id="SSF46626">
    <property type="entry name" value="Cytochrome c"/>
    <property type="match status" value="2"/>
</dbReference>